<protein>
    <recommendedName>
        <fullName evidence="14">Solute carrier family 25 member 35</fullName>
    </recommendedName>
</protein>
<dbReference type="OrthoDB" id="6703404at2759"/>
<proteinExistence type="inferred from homology"/>
<dbReference type="Gene3D" id="1.50.40.10">
    <property type="entry name" value="Mitochondrial carrier domain"/>
    <property type="match status" value="1"/>
</dbReference>
<organism evidence="12 13">
    <name type="scientific">Bemisia tabaci</name>
    <name type="common">Sweetpotato whitefly</name>
    <name type="synonym">Aleurodes tabaci</name>
    <dbReference type="NCBI Taxonomy" id="7038"/>
    <lineage>
        <taxon>Eukaryota</taxon>
        <taxon>Metazoa</taxon>
        <taxon>Ecdysozoa</taxon>
        <taxon>Arthropoda</taxon>
        <taxon>Hexapoda</taxon>
        <taxon>Insecta</taxon>
        <taxon>Pterygota</taxon>
        <taxon>Neoptera</taxon>
        <taxon>Paraneoptera</taxon>
        <taxon>Hemiptera</taxon>
        <taxon>Sternorrhyncha</taxon>
        <taxon>Aleyrodoidea</taxon>
        <taxon>Aleyrodidae</taxon>
        <taxon>Aleyrodinae</taxon>
        <taxon>Bemisia</taxon>
    </lineage>
</organism>
<evidence type="ECO:0000256" key="11">
    <source>
        <dbReference type="RuleBase" id="RU000488"/>
    </source>
</evidence>
<sequence>MEFVLGGTAAVGAVCFTNPLEVVKTRFQLQGELKARGQYAVHYSNFFHAMYVIAKNDGILALQKGLAPAAVHQIFLNGTRLGGYQIAEDRKWFLNEDGTVSLWKSSLIGAAAGSLGGFLGSPLYLVKVHLQSKSMSSIAVGHQHNHESTPQALKNIYKQFGIPGLWRGASGAVVRIAVGSSVQLSSFSICKEYFKKHELFTSVKYLDTFAAGAIGGIAIALVMAPFDLISTRLYNQGVDAEGKGLLYKNYTECVSKTWAKEGLYGMYKGLMPCYLRIGPHSCLSLLFWDVLKSFEKSFFTESQS</sequence>
<keyword evidence="6" id="KW-0999">Mitochondrion inner membrane</keyword>
<evidence type="ECO:0008006" key="14">
    <source>
        <dbReference type="Google" id="ProtNLM"/>
    </source>
</evidence>
<keyword evidence="3 11" id="KW-0813">Transport</keyword>
<keyword evidence="5" id="KW-0677">Repeat</keyword>
<feature type="repeat" description="Solcar" evidence="10">
    <location>
        <begin position="100"/>
        <end position="193"/>
    </location>
</feature>
<dbReference type="Proteomes" id="UP001152759">
    <property type="component" value="Chromosome 1"/>
</dbReference>
<dbReference type="Pfam" id="PF00153">
    <property type="entry name" value="Mito_carr"/>
    <property type="match status" value="3"/>
</dbReference>
<keyword evidence="9 10" id="KW-0472">Membrane</keyword>
<evidence type="ECO:0000313" key="13">
    <source>
        <dbReference type="Proteomes" id="UP001152759"/>
    </source>
</evidence>
<feature type="repeat" description="Solcar" evidence="10">
    <location>
        <begin position="1"/>
        <end position="90"/>
    </location>
</feature>
<evidence type="ECO:0000256" key="9">
    <source>
        <dbReference type="ARBA" id="ARBA00023136"/>
    </source>
</evidence>
<keyword evidence="4 10" id="KW-0812">Transmembrane</keyword>
<evidence type="ECO:0000256" key="4">
    <source>
        <dbReference type="ARBA" id="ARBA00022692"/>
    </source>
</evidence>
<evidence type="ECO:0000256" key="7">
    <source>
        <dbReference type="ARBA" id="ARBA00022989"/>
    </source>
</evidence>
<dbReference type="PROSITE" id="PS50920">
    <property type="entry name" value="SOLCAR"/>
    <property type="match status" value="3"/>
</dbReference>
<evidence type="ECO:0000256" key="3">
    <source>
        <dbReference type="ARBA" id="ARBA00022448"/>
    </source>
</evidence>
<comment type="similarity">
    <text evidence="2 11">Belongs to the mitochondrial carrier (TC 2.A.29) family.</text>
</comment>
<keyword evidence="13" id="KW-1185">Reference proteome</keyword>
<accession>A0A9P0EWI1</accession>
<evidence type="ECO:0000313" key="12">
    <source>
        <dbReference type="EMBL" id="CAH0382079.1"/>
    </source>
</evidence>
<dbReference type="GO" id="GO:0005743">
    <property type="term" value="C:mitochondrial inner membrane"/>
    <property type="evidence" value="ECO:0007669"/>
    <property type="project" value="UniProtKB-SubCell"/>
</dbReference>
<dbReference type="KEGG" id="btab:109031631"/>
<evidence type="ECO:0000256" key="1">
    <source>
        <dbReference type="ARBA" id="ARBA00004448"/>
    </source>
</evidence>
<dbReference type="InterPro" id="IPR023395">
    <property type="entry name" value="MCP_dom_sf"/>
</dbReference>
<dbReference type="AlphaFoldDB" id="A0A9P0EWI1"/>
<dbReference type="PANTHER" id="PTHR45928:SF1">
    <property type="entry name" value="RE38146P"/>
    <property type="match status" value="1"/>
</dbReference>
<name>A0A9P0EWI1_BEMTA</name>
<reference evidence="12" key="1">
    <citation type="submission" date="2021-12" db="EMBL/GenBank/DDBJ databases">
        <authorList>
            <person name="King R."/>
        </authorList>
    </citation>
    <scope>NUCLEOTIDE SEQUENCE</scope>
</reference>
<evidence type="ECO:0000256" key="2">
    <source>
        <dbReference type="ARBA" id="ARBA00006375"/>
    </source>
</evidence>
<dbReference type="InterPro" id="IPR018108">
    <property type="entry name" value="MCP_transmembrane"/>
</dbReference>
<dbReference type="PANTHER" id="PTHR45928">
    <property type="entry name" value="RE38146P"/>
    <property type="match status" value="1"/>
</dbReference>
<comment type="subcellular location">
    <subcellularLocation>
        <location evidence="1">Mitochondrion inner membrane</location>
        <topology evidence="1">Multi-pass membrane protein</topology>
    </subcellularLocation>
</comment>
<evidence type="ECO:0000256" key="6">
    <source>
        <dbReference type="ARBA" id="ARBA00022792"/>
    </source>
</evidence>
<evidence type="ECO:0000256" key="8">
    <source>
        <dbReference type="ARBA" id="ARBA00023128"/>
    </source>
</evidence>
<evidence type="ECO:0000256" key="5">
    <source>
        <dbReference type="ARBA" id="ARBA00022737"/>
    </source>
</evidence>
<gene>
    <name evidence="12" type="ORF">BEMITA_LOCUS1666</name>
</gene>
<dbReference type="EMBL" id="OU963862">
    <property type="protein sequence ID" value="CAH0382079.1"/>
    <property type="molecule type" value="Genomic_DNA"/>
</dbReference>
<dbReference type="InterPro" id="IPR051508">
    <property type="entry name" value="Mito_Carrier_Antiporter"/>
</dbReference>
<keyword evidence="7" id="KW-1133">Transmembrane helix</keyword>
<evidence type="ECO:0000256" key="10">
    <source>
        <dbReference type="PROSITE-ProRule" id="PRU00282"/>
    </source>
</evidence>
<feature type="repeat" description="Solcar" evidence="10">
    <location>
        <begin position="203"/>
        <end position="294"/>
    </location>
</feature>
<keyword evidence="8" id="KW-0496">Mitochondrion</keyword>
<dbReference type="SUPFAM" id="SSF103506">
    <property type="entry name" value="Mitochondrial carrier"/>
    <property type="match status" value="1"/>
</dbReference>